<gene>
    <name evidence="1" type="ORF">LCGC14_1595360</name>
</gene>
<name>A0A0F9KTH1_9ZZZZ</name>
<dbReference type="AlphaFoldDB" id="A0A0F9KTH1"/>
<protein>
    <submittedName>
        <fullName evidence="1">Uncharacterized protein</fullName>
    </submittedName>
</protein>
<evidence type="ECO:0000313" key="1">
    <source>
        <dbReference type="EMBL" id="KKM25403.1"/>
    </source>
</evidence>
<organism evidence="1">
    <name type="scientific">marine sediment metagenome</name>
    <dbReference type="NCBI Taxonomy" id="412755"/>
    <lineage>
        <taxon>unclassified sequences</taxon>
        <taxon>metagenomes</taxon>
        <taxon>ecological metagenomes</taxon>
    </lineage>
</organism>
<proteinExistence type="predicted"/>
<sequence length="51" mass="6174">MKIKLWIKKLFKKPEQKPVTKHFSMESQEDRDREIKELMLLQDPICGKHHG</sequence>
<comment type="caution">
    <text evidence="1">The sequence shown here is derived from an EMBL/GenBank/DDBJ whole genome shotgun (WGS) entry which is preliminary data.</text>
</comment>
<accession>A0A0F9KTH1</accession>
<reference evidence="1" key="1">
    <citation type="journal article" date="2015" name="Nature">
        <title>Complex archaea that bridge the gap between prokaryotes and eukaryotes.</title>
        <authorList>
            <person name="Spang A."/>
            <person name="Saw J.H."/>
            <person name="Jorgensen S.L."/>
            <person name="Zaremba-Niedzwiedzka K."/>
            <person name="Martijn J."/>
            <person name="Lind A.E."/>
            <person name="van Eijk R."/>
            <person name="Schleper C."/>
            <person name="Guy L."/>
            <person name="Ettema T.J."/>
        </authorList>
    </citation>
    <scope>NUCLEOTIDE SEQUENCE</scope>
</reference>
<dbReference type="EMBL" id="LAZR01012727">
    <property type="protein sequence ID" value="KKM25403.1"/>
    <property type="molecule type" value="Genomic_DNA"/>
</dbReference>